<feature type="domain" description="BSD2 cysteine rich" evidence="1">
    <location>
        <begin position="57"/>
        <end position="112"/>
    </location>
</feature>
<dbReference type="SUPFAM" id="SSF57938">
    <property type="entry name" value="DnaJ/Hsp40 cysteine-rich domain"/>
    <property type="match status" value="1"/>
</dbReference>
<organism evidence="2 3">
    <name type="scientific">Chlamydomonas schloesseri</name>
    <dbReference type="NCBI Taxonomy" id="2026947"/>
    <lineage>
        <taxon>Eukaryota</taxon>
        <taxon>Viridiplantae</taxon>
        <taxon>Chlorophyta</taxon>
        <taxon>core chlorophytes</taxon>
        <taxon>Chlorophyceae</taxon>
        <taxon>CS clade</taxon>
        <taxon>Chlamydomonadales</taxon>
        <taxon>Chlamydomonadaceae</taxon>
        <taxon>Chlamydomonas</taxon>
    </lineage>
</organism>
<protein>
    <recommendedName>
        <fullName evidence="1">BSD2 cysteine rich domain-containing protein</fullName>
    </recommendedName>
</protein>
<dbReference type="EMBL" id="JAEHOD010000091">
    <property type="protein sequence ID" value="KAG2428613.1"/>
    <property type="molecule type" value="Genomic_DNA"/>
</dbReference>
<comment type="caution">
    <text evidence="2">The sequence shown here is derived from an EMBL/GenBank/DDBJ whole genome shotgun (WGS) entry which is preliminary data.</text>
</comment>
<dbReference type="Proteomes" id="UP000613740">
    <property type="component" value="Unassembled WGS sequence"/>
</dbReference>
<keyword evidence="3" id="KW-1185">Reference proteome</keyword>
<evidence type="ECO:0000313" key="2">
    <source>
        <dbReference type="EMBL" id="KAG2428613.1"/>
    </source>
</evidence>
<dbReference type="Pfam" id="PF25436">
    <property type="entry name" value="BSD2_CRD"/>
    <property type="match status" value="1"/>
</dbReference>
<dbReference type="OrthoDB" id="3355217at2759"/>
<evidence type="ECO:0000259" key="1">
    <source>
        <dbReference type="Pfam" id="PF25436"/>
    </source>
</evidence>
<proteinExistence type="predicted"/>
<sequence length="122" mass="12933">MDPVALKQLCGAVALASSTVWLTSRLMREAGREPVQTSKGIPGWDSTRKLPEGQTPCALCSGSGKIRCPTCDGKGRVNRIDKLVLPKGENPVHCLTCRGTTLALCGRCLGTGVKRPAIGFRV</sequence>
<dbReference type="InterPro" id="IPR057453">
    <property type="entry name" value="BSD2_CRD"/>
</dbReference>
<dbReference type="PANTHER" id="PTHR15852">
    <property type="entry name" value="PLASTID TRANSCRIPTIONALLY ACTIVE PROTEIN"/>
    <property type="match status" value="1"/>
</dbReference>
<evidence type="ECO:0000313" key="3">
    <source>
        <dbReference type="Proteomes" id="UP000613740"/>
    </source>
</evidence>
<dbReference type="AlphaFoldDB" id="A0A835SRZ9"/>
<reference evidence="2" key="1">
    <citation type="journal article" date="2020" name="bioRxiv">
        <title>Comparative genomics of Chlamydomonas.</title>
        <authorList>
            <person name="Craig R.J."/>
            <person name="Hasan A.R."/>
            <person name="Ness R.W."/>
            <person name="Keightley P.D."/>
        </authorList>
    </citation>
    <scope>NUCLEOTIDE SEQUENCE</scope>
    <source>
        <strain evidence="2">CCAP 11/173</strain>
    </source>
</reference>
<accession>A0A835SRZ9</accession>
<dbReference type="Gene3D" id="6.20.20.10">
    <property type="match status" value="1"/>
</dbReference>
<dbReference type="InterPro" id="IPR036410">
    <property type="entry name" value="HSP_DnaJ_Cys-rich_dom_sf"/>
</dbReference>
<dbReference type="PANTHER" id="PTHR15852:SF54">
    <property type="entry name" value="PROTEIN SSUH2 HOMOLOG"/>
    <property type="match status" value="1"/>
</dbReference>
<name>A0A835SRZ9_9CHLO</name>
<gene>
    <name evidence="2" type="ORF">HYH02_014314</name>
</gene>